<dbReference type="PANTHER" id="PTHR16943:SF8">
    <property type="entry name" value="2-METHYLCITRATE DEHYDRATASE"/>
    <property type="match status" value="1"/>
</dbReference>
<dbReference type="InterPro" id="IPR045337">
    <property type="entry name" value="MmgE_PrpD_C"/>
</dbReference>
<dbReference type="Pfam" id="PF19305">
    <property type="entry name" value="MmgE_PrpD_C"/>
    <property type="match status" value="1"/>
</dbReference>
<dbReference type="Gene3D" id="3.30.1330.120">
    <property type="entry name" value="2-methylcitrate dehydratase PrpD"/>
    <property type="match status" value="1"/>
</dbReference>
<proteinExistence type="inferred from homology"/>
<evidence type="ECO:0000313" key="4">
    <source>
        <dbReference type="EMBL" id="MBS4180694.1"/>
    </source>
</evidence>
<accession>A0A942SV17</accession>
<dbReference type="RefSeq" id="WP_213140647.1">
    <property type="nucleotide sequence ID" value="NZ_JAGYPE020000017.1"/>
</dbReference>
<gene>
    <name evidence="4" type="ORF">KHB02_04715</name>
</gene>
<dbReference type="InterPro" id="IPR042183">
    <property type="entry name" value="MmgE/PrpD_sf_1"/>
</dbReference>
<feature type="domain" description="MmgE/PrpD N-terminal" evidence="2">
    <location>
        <begin position="8"/>
        <end position="242"/>
    </location>
</feature>
<dbReference type="Pfam" id="PF03972">
    <property type="entry name" value="MmgE_PrpD_N"/>
    <property type="match status" value="1"/>
</dbReference>
<evidence type="ECO:0000259" key="2">
    <source>
        <dbReference type="Pfam" id="PF03972"/>
    </source>
</evidence>
<evidence type="ECO:0000259" key="3">
    <source>
        <dbReference type="Pfam" id="PF19305"/>
    </source>
</evidence>
<dbReference type="GO" id="GO:0016829">
    <property type="term" value="F:lyase activity"/>
    <property type="evidence" value="ECO:0007669"/>
    <property type="project" value="InterPro"/>
</dbReference>
<feature type="domain" description="MmgE/PrpD C-terminal" evidence="3">
    <location>
        <begin position="270"/>
        <end position="426"/>
    </location>
</feature>
<reference evidence="4" key="1">
    <citation type="submission" date="2021-05" db="EMBL/GenBank/DDBJ databases">
        <title>Novel Bacillus species.</title>
        <authorList>
            <person name="Liu G."/>
        </authorList>
    </citation>
    <scope>NUCLEOTIDE SEQUENCE</scope>
    <source>
        <strain evidence="4">FJAT-50051</strain>
    </source>
</reference>
<name>A0A942SV17_9BACI</name>
<dbReference type="SUPFAM" id="SSF103378">
    <property type="entry name" value="2-methylcitrate dehydratase PrpD"/>
    <property type="match status" value="1"/>
</dbReference>
<comment type="similarity">
    <text evidence="1">Belongs to the PrpD family.</text>
</comment>
<dbReference type="AlphaFoldDB" id="A0A942SV17"/>
<dbReference type="PANTHER" id="PTHR16943">
    <property type="entry name" value="2-METHYLCITRATE DEHYDRATASE-RELATED"/>
    <property type="match status" value="1"/>
</dbReference>
<dbReference type="EMBL" id="JAGYPE010000001">
    <property type="protein sequence ID" value="MBS4180694.1"/>
    <property type="molecule type" value="Genomic_DNA"/>
</dbReference>
<dbReference type="Gene3D" id="1.10.4100.10">
    <property type="entry name" value="2-methylcitrate dehydratase PrpD"/>
    <property type="match status" value="1"/>
</dbReference>
<comment type="caution">
    <text evidence="4">The sequence shown here is derived from an EMBL/GenBank/DDBJ whole genome shotgun (WGS) entry which is preliminary data.</text>
</comment>
<dbReference type="InterPro" id="IPR036148">
    <property type="entry name" value="MmgE/PrpD_sf"/>
</dbReference>
<dbReference type="InterPro" id="IPR042188">
    <property type="entry name" value="MmgE/PrpD_sf_2"/>
</dbReference>
<dbReference type="InterPro" id="IPR005656">
    <property type="entry name" value="MmgE_PrpD"/>
</dbReference>
<protein>
    <submittedName>
        <fullName evidence="4">MmgE/PrpD family protein</fullName>
    </submittedName>
</protein>
<evidence type="ECO:0000256" key="1">
    <source>
        <dbReference type="ARBA" id="ARBA00006174"/>
    </source>
</evidence>
<organism evidence="4">
    <name type="scientific">Neobacillus citreus</name>
    <dbReference type="NCBI Taxonomy" id="2833578"/>
    <lineage>
        <taxon>Bacteria</taxon>
        <taxon>Bacillati</taxon>
        <taxon>Bacillota</taxon>
        <taxon>Bacilli</taxon>
        <taxon>Bacillales</taxon>
        <taxon>Bacillaceae</taxon>
        <taxon>Neobacillus</taxon>
    </lineage>
</organism>
<sequence length="472" mass="51921">MRSSLMDRLVEYITTCHYQQLPEKLILQAKYAILDTVGVAVAGWNEPVVQIVKRGYMSENPSKKASLLGEPSFTELEYAALINGTASHALDYDDVSPSILAHPSAAILSAVIPLAEHLQCSSKDVITAYAIGTEVMIKLGLVMGHRHYDLGWHATDTLGTIGAAAACAYLMNLNRDQIAYAIGIACSMSGGLQKNFGTMTKPFHVGLASSHGLQAAWLAKQGLTANQDVFESRGFFFSFSGGMEKVNLKDGIQFGKPYSILETGLSIKKFPCCYLTHRMIQGALDLKDEFQLELSDVMGIKIVTPPAGLVALIHHLPKTGLQGKFSAEYTVLAAIRDGHVGLSTFEDDHVQTPEIQQLLPQVKAIEEEGEILLGHDLEKNPIQILVTTKNGILKKDILLTPGSKESPLSQEDLRLKWQDCIAHWIKKSGIDNSAYLGERASNLFNKGLLIEDYDKFGSWLRELREFHLINKK</sequence>
<dbReference type="InterPro" id="IPR045336">
    <property type="entry name" value="MmgE_PrpD_N"/>
</dbReference>